<reference evidence="8" key="1">
    <citation type="submission" date="2025-08" db="UniProtKB">
        <authorList>
            <consortium name="RefSeq"/>
        </authorList>
    </citation>
    <scope>IDENTIFICATION</scope>
    <source>
        <tissue evidence="8">Whole organism</tissue>
    </source>
</reference>
<name>A0A979FSH8_HYAAZ</name>
<evidence type="ECO:0000256" key="2">
    <source>
        <dbReference type="ARBA" id="ARBA00022900"/>
    </source>
</evidence>
<dbReference type="SMART" id="SM00131">
    <property type="entry name" value="KU"/>
    <property type="match status" value="1"/>
</dbReference>
<feature type="region of interest" description="Disordered" evidence="4">
    <location>
        <begin position="221"/>
        <end position="251"/>
    </location>
</feature>
<protein>
    <submittedName>
        <fullName evidence="8">SWI/SNF chromatin-remodeling complex subunit SNF5-like</fullName>
    </submittedName>
</protein>
<dbReference type="Proteomes" id="UP000694843">
    <property type="component" value="Unplaced"/>
</dbReference>
<keyword evidence="3" id="KW-1015">Disulfide bond</keyword>
<dbReference type="KEGG" id="hazt:125178859"/>
<evidence type="ECO:0000256" key="5">
    <source>
        <dbReference type="SAM" id="SignalP"/>
    </source>
</evidence>
<evidence type="ECO:0000313" key="7">
    <source>
        <dbReference type="Proteomes" id="UP000694843"/>
    </source>
</evidence>
<evidence type="ECO:0000313" key="8">
    <source>
        <dbReference type="RefSeq" id="XP_047739558.1"/>
    </source>
</evidence>
<dbReference type="GO" id="GO:0005615">
    <property type="term" value="C:extracellular space"/>
    <property type="evidence" value="ECO:0007669"/>
    <property type="project" value="TreeGrafter"/>
</dbReference>
<dbReference type="AlphaFoldDB" id="A0A979FSH8"/>
<keyword evidence="2" id="KW-0722">Serine protease inhibitor</keyword>
<dbReference type="GeneID" id="125178859"/>
<dbReference type="Pfam" id="PF00014">
    <property type="entry name" value="Kunitz_BPTI"/>
    <property type="match status" value="1"/>
</dbReference>
<feature type="region of interest" description="Disordered" evidence="4">
    <location>
        <begin position="104"/>
        <end position="173"/>
    </location>
</feature>
<keyword evidence="5" id="KW-0732">Signal</keyword>
<feature type="compositionally biased region" description="Low complexity" evidence="4">
    <location>
        <begin position="144"/>
        <end position="162"/>
    </location>
</feature>
<keyword evidence="7" id="KW-1185">Reference proteome</keyword>
<feature type="compositionally biased region" description="Polar residues" evidence="4">
    <location>
        <begin position="115"/>
        <end position="125"/>
    </location>
</feature>
<feature type="compositionally biased region" description="Polar residues" evidence="4">
    <location>
        <begin position="163"/>
        <end position="173"/>
    </location>
</feature>
<dbReference type="GO" id="GO:0004867">
    <property type="term" value="F:serine-type endopeptidase inhibitor activity"/>
    <property type="evidence" value="ECO:0007669"/>
    <property type="project" value="UniProtKB-KW"/>
</dbReference>
<dbReference type="InterPro" id="IPR002223">
    <property type="entry name" value="Kunitz_BPTI"/>
</dbReference>
<evidence type="ECO:0000256" key="4">
    <source>
        <dbReference type="SAM" id="MobiDB-lite"/>
    </source>
</evidence>
<keyword evidence="1" id="KW-0646">Protease inhibitor</keyword>
<organism evidence="7 8">
    <name type="scientific">Hyalella azteca</name>
    <name type="common">Amphipod</name>
    <dbReference type="NCBI Taxonomy" id="294128"/>
    <lineage>
        <taxon>Eukaryota</taxon>
        <taxon>Metazoa</taxon>
        <taxon>Ecdysozoa</taxon>
        <taxon>Arthropoda</taxon>
        <taxon>Crustacea</taxon>
        <taxon>Multicrustacea</taxon>
        <taxon>Malacostraca</taxon>
        <taxon>Eumalacostraca</taxon>
        <taxon>Peracarida</taxon>
        <taxon>Amphipoda</taxon>
        <taxon>Senticaudata</taxon>
        <taxon>Talitrida</taxon>
        <taxon>Talitroidea</taxon>
        <taxon>Hyalellidae</taxon>
        <taxon>Hyalella</taxon>
    </lineage>
</organism>
<feature type="domain" description="BPTI/Kunitz inhibitor" evidence="6">
    <location>
        <begin position="25"/>
        <end position="75"/>
    </location>
</feature>
<proteinExistence type="predicted"/>
<dbReference type="PANTHER" id="PTHR10083">
    <property type="entry name" value="KUNITZ-TYPE PROTEASE INHIBITOR-RELATED"/>
    <property type="match status" value="1"/>
</dbReference>
<dbReference type="SUPFAM" id="SSF57362">
    <property type="entry name" value="BPTI-like"/>
    <property type="match status" value="1"/>
</dbReference>
<dbReference type="RefSeq" id="XP_047739558.1">
    <property type="nucleotide sequence ID" value="XM_047883602.1"/>
</dbReference>
<feature type="signal peptide" evidence="5">
    <location>
        <begin position="1"/>
        <end position="17"/>
    </location>
</feature>
<evidence type="ECO:0000259" key="6">
    <source>
        <dbReference type="PROSITE" id="PS50279"/>
    </source>
</evidence>
<dbReference type="InterPro" id="IPR050098">
    <property type="entry name" value="TFPI/VKTCI-like"/>
</dbReference>
<dbReference type="Gene3D" id="4.10.410.10">
    <property type="entry name" value="Pancreatic trypsin inhibitor Kunitz domain"/>
    <property type="match status" value="1"/>
</dbReference>
<accession>A0A979FSH8</accession>
<dbReference type="OrthoDB" id="4473401at2759"/>
<dbReference type="PROSITE" id="PS50279">
    <property type="entry name" value="BPTI_KUNITZ_2"/>
    <property type="match status" value="1"/>
</dbReference>
<dbReference type="CDD" id="cd22592">
    <property type="entry name" value="Kunitz_BPTI"/>
    <property type="match status" value="1"/>
</dbReference>
<sequence length="306" mass="34030">MFLEAFVLITSTHFIFSEFPVDSFCSGEPTDSRCPAFFPAFYFNATTGFCDCYIYGGCETRGNHFDTAAECMETCGTNKVNTIDCQELGTIEIRIRLRNSSRIGEQSATDIAPQSGGQRPSSSLQPFGPAQIPSFRSQLPGAIQRPQPLLPSQGSSSASQLQDGTFSISNKPPVMNQTTVKQVHNIFNNTTTGIRPQAPNLQPGWPLLTGQVTVQQDVPRTRGQERPGLPGSADLLPPQDKEQAKPFVSASAQDFQRRQILKQQEIEMQHQASIQQHLQLQQQQQRQQHEQLLQLQEKQRQQQLAG</sequence>
<evidence type="ECO:0000256" key="3">
    <source>
        <dbReference type="ARBA" id="ARBA00023157"/>
    </source>
</evidence>
<gene>
    <name evidence="8" type="primary">LOC125178859</name>
</gene>
<dbReference type="InterPro" id="IPR036880">
    <property type="entry name" value="Kunitz_BPTI_sf"/>
</dbReference>
<evidence type="ECO:0000256" key="1">
    <source>
        <dbReference type="ARBA" id="ARBA00022690"/>
    </source>
</evidence>
<dbReference type="PANTHER" id="PTHR10083:SF328">
    <property type="entry name" value="TISSUE FACTOR PATHWAY INHIBITOR"/>
    <property type="match status" value="1"/>
</dbReference>
<feature type="chain" id="PRO_5036985985" evidence="5">
    <location>
        <begin position="18"/>
        <end position="306"/>
    </location>
</feature>